<feature type="transmembrane region" description="Helical" evidence="6">
    <location>
        <begin position="12"/>
        <end position="33"/>
    </location>
</feature>
<evidence type="ECO:0000256" key="3">
    <source>
        <dbReference type="ARBA" id="ARBA00022692"/>
    </source>
</evidence>
<evidence type="ECO:0000256" key="2">
    <source>
        <dbReference type="ARBA" id="ARBA00022481"/>
    </source>
</evidence>
<dbReference type="PRINTS" id="PR00813">
    <property type="entry name" value="BCTERIALGSPG"/>
</dbReference>
<keyword evidence="2" id="KW-0488">Methylation</keyword>
<keyword evidence="3 6" id="KW-0812">Transmembrane</keyword>
<evidence type="ECO:0000256" key="4">
    <source>
        <dbReference type="ARBA" id="ARBA00022989"/>
    </source>
</evidence>
<dbReference type="NCBIfam" id="TIGR02532">
    <property type="entry name" value="IV_pilin_GFxxxE"/>
    <property type="match status" value="1"/>
</dbReference>
<organism evidence="7 8">
    <name type="scientific">Candidatus Buchananbacteria bacterium RIFCSPHIGHO2_01_FULL_44_11</name>
    <dbReference type="NCBI Taxonomy" id="1797535"/>
    <lineage>
        <taxon>Bacteria</taxon>
        <taxon>Candidatus Buchananiibacteriota</taxon>
    </lineage>
</organism>
<protein>
    <recommendedName>
        <fullName evidence="9">Type II secretion system protein GspG C-terminal domain-containing protein</fullName>
    </recommendedName>
</protein>
<dbReference type="InterPro" id="IPR012902">
    <property type="entry name" value="N_methyl_site"/>
</dbReference>
<sequence>MKSNFNHQGLTVIELMVVIFIIALIATVGLVAWQNSRFKAHDAKRIYDIQQYAKAIRLYDLENKRYPQDSDCPGGSCTGQLGWDKNASPNNVLAPFFPALPADPLANGNTGLNDYFYYYHERNPNCGNKPTVSVENMATGNSEYHFNPCVGDSADYLIVLE</sequence>
<gene>
    <name evidence="7" type="ORF">A2744_04060</name>
</gene>
<dbReference type="Gene3D" id="3.30.700.10">
    <property type="entry name" value="Glycoprotein, Type 4 Pilin"/>
    <property type="match status" value="1"/>
</dbReference>
<evidence type="ECO:0000256" key="1">
    <source>
        <dbReference type="ARBA" id="ARBA00004167"/>
    </source>
</evidence>
<dbReference type="GO" id="GO:0015627">
    <property type="term" value="C:type II protein secretion system complex"/>
    <property type="evidence" value="ECO:0007669"/>
    <property type="project" value="InterPro"/>
</dbReference>
<dbReference type="EMBL" id="MHIE01000008">
    <property type="protein sequence ID" value="OGY46060.1"/>
    <property type="molecule type" value="Genomic_DNA"/>
</dbReference>
<evidence type="ECO:0008006" key="9">
    <source>
        <dbReference type="Google" id="ProtNLM"/>
    </source>
</evidence>
<evidence type="ECO:0000256" key="6">
    <source>
        <dbReference type="SAM" id="Phobius"/>
    </source>
</evidence>
<dbReference type="GO" id="GO:0015628">
    <property type="term" value="P:protein secretion by the type II secretion system"/>
    <property type="evidence" value="ECO:0007669"/>
    <property type="project" value="InterPro"/>
</dbReference>
<dbReference type="SUPFAM" id="SSF54523">
    <property type="entry name" value="Pili subunits"/>
    <property type="match status" value="1"/>
</dbReference>
<dbReference type="InterPro" id="IPR045584">
    <property type="entry name" value="Pilin-like"/>
</dbReference>
<keyword evidence="4 6" id="KW-1133">Transmembrane helix</keyword>
<proteinExistence type="predicted"/>
<dbReference type="PANTHER" id="PTHR30093:SF44">
    <property type="entry name" value="TYPE II SECRETION SYSTEM CORE PROTEIN G"/>
    <property type="match status" value="1"/>
</dbReference>
<comment type="caution">
    <text evidence="7">The sequence shown here is derived from an EMBL/GenBank/DDBJ whole genome shotgun (WGS) entry which is preliminary data.</text>
</comment>
<dbReference type="STRING" id="1797535.A2744_04060"/>
<name>A0A1G1Y2R3_9BACT</name>
<dbReference type="PANTHER" id="PTHR30093">
    <property type="entry name" value="GENERAL SECRETION PATHWAY PROTEIN G"/>
    <property type="match status" value="1"/>
</dbReference>
<comment type="subcellular location">
    <subcellularLocation>
        <location evidence="1">Membrane</location>
        <topology evidence="1">Single-pass membrane protein</topology>
    </subcellularLocation>
</comment>
<evidence type="ECO:0000256" key="5">
    <source>
        <dbReference type="ARBA" id="ARBA00023136"/>
    </source>
</evidence>
<reference evidence="7 8" key="1">
    <citation type="journal article" date="2016" name="Nat. Commun.">
        <title>Thousands of microbial genomes shed light on interconnected biogeochemical processes in an aquifer system.</title>
        <authorList>
            <person name="Anantharaman K."/>
            <person name="Brown C.T."/>
            <person name="Hug L.A."/>
            <person name="Sharon I."/>
            <person name="Castelle C.J."/>
            <person name="Probst A.J."/>
            <person name="Thomas B.C."/>
            <person name="Singh A."/>
            <person name="Wilkins M.J."/>
            <person name="Karaoz U."/>
            <person name="Brodie E.L."/>
            <person name="Williams K.H."/>
            <person name="Hubbard S.S."/>
            <person name="Banfield J.F."/>
        </authorList>
    </citation>
    <scope>NUCLEOTIDE SEQUENCE [LARGE SCALE GENOMIC DNA]</scope>
</reference>
<dbReference type="AlphaFoldDB" id="A0A1G1Y2R3"/>
<keyword evidence="5 6" id="KW-0472">Membrane</keyword>
<dbReference type="InterPro" id="IPR000983">
    <property type="entry name" value="Bac_GSPG_pilin"/>
</dbReference>
<dbReference type="Proteomes" id="UP000178240">
    <property type="component" value="Unassembled WGS sequence"/>
</dbReference>
<evidence type="ECO:0000313" key="7">
    <source>
        <dbReference type="EMBL" id="OGY46060.1"/>
    </source>
</evidence>
<dbReference type="Pfam" id="PF07963">
    <property type="entry name" value="N_methyl"/>
    <property type="match status" value="1"/>
</dbReference>
<evidence type="ECO:0000313" key="8">
    <source>
        <dbReference type="Proteomes" id="UP000178240"/>
    </source>
</evidence>
<dbReference type="GO" id="GO:0016020">
    <property type="term" value="C:membrane"/>
    <property type="evidence" value="ECO:0007669"/>
    <property type="project" value="UniProtKB-SubCell"/>
</dbReference>
<accession>A0A1G1Y2R3</accession>